<feature type="transmembrane region" description="Helical" evidence="1">
    <location>
        <begin position="57"/>
        <end position="75"/>
    </location>
</feature>
<keyword evidence="1" id="KW-1133">Transmembrane helix</keyword>
<feature type="domain" description="Aerotolerance regulator N-terminal" evidence="2">
    <location>
        <begin position="1"/>
        <end position="77"/>
    </location>
</feature>
<reference evidence="3 4" key="1">
    <citation type="submission" date="2020-08" db="EMBL/GenBank/DDBJ databases">
        <title>Streptomycin resistant and MDR strain, P. mexicana.</title>
        <authorList>
            <person name="Ganesh-kumar S."/>
            <person name="Zhe T."/>
            <person name="Yu Z."/>
            <person name="Min Y."/>
        </authorList>
    </citation>
    <scope>NUCLEOTIDE SEQUENCE [LARGE SCALE GENOMIC DNA]</scope>
    <source>
        <strain evidence="3 4">GTZY</strain>
    </source>
</reference>
<evidence type="ECO:0000313" key="4">
    <source>
        <dbReference type="Proteomes" id="UP000515506"/>
    </source>
</evidence>
<accession>A0ABX6R7N9</accession>
<keyword evidence="4" id="KW-1185">Reference proteome</keyword>
<name>A0ABX6R7N9_PSEMX</name>
<keyword evidence="1" id="KW-0812">Transmembrane</keyword>
<gene>
    <name evidence="3" type="ORF">H4W19_12920</name>
</gene>
<dbReference type="RefSeq" id="WP_185894620.1">
    <property type="nucleotide sequence ID" value="NZ_CP060028.1"/>
</dbReference>
<evidence type="ECO:0000259" key="2">
    <source>
        <dbReference type="Pfam" id="PF07584"/>
    </source>
</evidence>
<dbReference type="InterPro" id="IPR011933">
    <property type="entry name" value="Double_TM_dom"/>
</dbReference>
<evidence type="ECO:0000256" key="1">
    <source>
        <dbReference type="SAM" id="Phobius"/>
    </source>
</evidence>
<evidence type="ECO:0000313" key="3">
    <source>
        <dbReference type="EMBL" id="QND79255.1"/>
    </source>
</evidence>
<dbReference type="PANTHER" id="PTHR37464">
    <property type="entry name" value="BLL2463 PROTEIN"/>
    <property type="match status" value="1"/>
</dbReference>
<protein>
    <submittedName>
        <fullName evidence="3">BatA domain-containing protein</fullName>
    </submittedName>
</protein>
<dbReference type="InterPro" id="IPR024163">
    <property type="entry name" value="Aerotolerance_reg_N"/>
</dbReference>
<dbReference type="NCBIfam" id="TIGR02226">
    <property type="entry name" value="two_anch"/>
    <property type="match status" value="1"/>
</dbReference>
<dbReference type="PANTHER" id="PTHR37464:SF1">
    <property type="entry name" value="BLL2463 PROTEIN"/>
    <property type="match status" value="1"/>
</dbReference>
<sequence length="384" mass="41403">MSLAFLLPAGLAALAALVVPLLLHLARRHEQTPTDFAALRWLRQKPKPRHRIRFDEWPLLLLRLLLLALLALWLARPVLSGLDDTRPWTVALPGVDAGFARTTSDARMRLHWLAPGFPSLDAPMPAGTPAIGSLLRQLDAELPPGVALTVIVPATLQGADAERPALSRAVTWKVVDGAMPASSAKASPLPAWAIRHPVGDEHALRYLRAAARAWQPNSATAVQIGTTDAPLPPPSQPLVWLARGPVPASVMQWISAGGVALLAHEATVDGIALSSMPWRDADGAPLVEGAPLGQGRVMRFTRPLRPDAMPALLDADFPHRLRALFDVRAVAPTRVLATDYAPTRGGATYPVAPRDLQPWLALLIAVLVLVERWMATRRTRSVAP</sequence>
<dbReference type="Pfam" id="PF07584">
    <property type="entry name" value="BatA"/>
    <property type="match status" value="1"/>
</dbReference>
<keyword evidence="1" id="KW-0472">Membrane</keyword>
<proteinExistence type="predicted"/>
<dbReference type="EMBL" id="CP060028">
    <property type="protein sequence ID" value="QND79255.1"/>
    <property type="molecule type" value="Genomic_DNA"/>
</dbReference>
<organism evidence="3 4">
    <name type="scientific">Pseudoxanthomonas mexicana</name>
    <dbReference type="NCBI Taxonomy" id="128785"/>
    <lineage>
        <taxon>Bacteria</taxon>
        <taxon>Pseudomonadati</taxon>
        <taxon>Pseudomonadota</taxon>
        <taxon>Gammaproteobacteria</taxon>
        <taxon>Lysobacterales</taxon>
        <taxon>Lysobacteraceae</taxon>
        <taxon>Pseudoxanthomonas</taxon>
    </lineage>
</organism>
<dbReference type="Proteomes" id="UP000515506">
    <property type="component" value="Chromosome"/>
</dbReference>